<feature type="binding site" evidence="16">
    <location>
        <begin position="300"/>
        <end position="306"/>
    </location>
    <ligand>
        <name>NADP(+)</name>
        <dbReference type="ChEBI" id="CHEBI:58349"/>
    </ligand>
</feature>
<evidence type="ECO:0000256" key="6">
    <source>
        <dbReference type="ARBA" id="ARBA00022619"/>
    </source>
</evidence>
<evidence type="ECO:0000256" key="18">
    <source>
        <dbReference type="SAM" id="MobiDB-lite"/>
    </source>
</evidence>
<comment type="similarity">
    <text evidence="5 14">In the C-terminal section; belongs to the HTP reductase family.</text>
</comment>
<dbReference type="Pfam" id="PF01872">
    <property type="entry name" value="RibD_C"/>
    <property type="match status" value="1"/>
</dbReference>
<dbReference type="Pfam" id="PF00383">
    <property type="entry name" value="dCMP_cyt_deam_1"/>
    <property type="match status" value="1"/>
</dbReference>
<dbReference type="PROSITE" id="PS51747">
    <property type="entry name" value="CYT_DCMP_DEAMINASES_2"/>
    <property type="match status" value="1"/>
</dbReference>
<dbReference type="AlphaFoldDB" id="A0A839QVP0"/>
<comment type="pathway">
    <text evidence="3 14">Cofactor biosynthesis; riboflavin biosynthesis; 5-amino-6-(D-ribitylamino)uracil from GTP: step 3/4.</text>
</comment>
<evidence type="ECO:0000256" key="12">
    <source>
        <dbReference type="ARBA" id="ARBA00049861"/>
    </source>
</evidence>
<name>A0A839QVP0_9MICO</name>
<evidence type="ECO:0000256" key="1">
    <source>
        <dbReference type="ARBA" id="ARBA00002151"/>
    </source>
</evidence>
<keyword evidence="6 14" id="KW-0686">Riboflavin biosynthesis</keyword>
<evidence type="ECO:0000313" key="21">
    <source>
        <dbReference type="Proteomes" id="UP000568050"/>
    </source>
</evidence>
<feature type="binding site" evidence="17">
    <location>
        <position position="59"/>
    </location>
    <ligand>
        <name>Zn(2+)</name>
        <dbReference type="ChEBI" id="CHEBI:29105"/>
        <note>catalytic</note>
    </ligand>
</feature>
<dbReference type="UniPathway" id="UPA00275">
    <property type="reaction ID" value="UER00401"/>
</dbReference>
<evidence type="ECO:0000256" key="8">
    <source>
        <dbReference type="ARBA" id="ARBA00022833"/>
    </source>
</evidence>
<dbReference type="InterPro" id="IPR016192">
    <property type="entry name" value="APOBEC/CMP_deaminase_Zn-bd"/>
</dbReference>
<evidence type="ECO:0000256" key="5">
    <source>
        <dbReference type="ARBA" id="ARBA00007417"/>
    </source>
</evidence>
<comment type="catalytic activity">
    <reaction evidence="13 14">
        <text>2,5-diamino-6-hydroxy-4-(5-phosphoribosylamino)-pyrimidine + H2O + H(+) = 5-amino-6-(5-phospho-D-ribosylamino)uracil + NH4(+)</text>
        <dbReference type="Rhea" id="RHEA:21868"/>
        <dbReference type="ChEBI" id="CHEBI:15377"/>
        <dbReference type="ChEBI" id="CHEBI:15378"/>
        <dbReference type="ChEBI" id="CHEBI:28938"/>
        <dbReference type="ChEBI" id="CHEBI:58453"/>
        <dbReference type="ChEBI" id="CHEBI:58614"/>
        <dbReference type="EC" id="3.5.4.26"/>
    </reaction>
</comment>
<sequence>MSGRLLSSLPGTELAAAFSRAIRLAQKGPRSANPRVGALLILPSGDTVEGWHRGAGTPHAEADALDRARAAGHDPRGGTMIVTLEPCAHSGRTPSCARGLIDAGVTACLFAHADPTERAGGGADLLRADGITALTWVDAVAHTDHASTPGDAAAAKSLTADAQRLNDRWMRAQAERRPFVTAKIAQTLDGFTAAPDGTSQWITSHEARAAGHRLRAHVDAIAVGTGTLIADDPRLSARTPAGDAAHQPLRVVIGQRPVPEGSAVIGADGRFVHLATRDLPAALTQLRREHGVEHLLIDGGPTLIGAALAADLIDDLWVHIEPTLLGAGRPSVLGLNPSTLTDRLDFDADAPEIHGTTVTIHARPRPAAPQADTAGTPDRKDV</sequence>
<dbReference type="GO" id="GO:0008835">
    <property type="term" value="F:diaminohydroxyphosphoribosylaminopyrimidine deaminase activity"/>
    <property type="evidence" value="ECO:0007669"/>
    <property type="project" value="UniProtKB-EC"/>
</dbReference>
<dbReference type="Proteomes" id="UP000568050">
    <property type="component" value="Unassembled WGS sequence"/>
</dbReference>
<evidence type="ECO:0000256" key="10">
    <source>
        <dbReference type="ARBA" id="ARBA00023002"/>
    </source>
</evidence>
<dbReference type="InterPro" id="IPR002734">
    <property type="entry name" value="RibDG_C"/>
</dbReference>
<feature type="binding site" evidence="17">
    <location>
        <position position="87"/>
    </location>
    <ligand>
        <name>Zn(2+)</name>
        <dbReference type="ChEBI" id="CHEBI:29105"/>
        <note>catalytic</note>
    </ligand>
</feature>
<dbReference type="EC" id="3.5.4.26" evidence="14"/>
<dbReference type="InterPro" id="IPR050765">
    <property type="entry name" value="Riboflavin_Biosynth_HTPR"/>
</dbReference>
<accession>A0A839QVP0</accession>
<feature type="binding site" evidence="16">
    <location>
        <position position="227"/>
    </location>
    <ligand>
        <name>NADP(+)</name>
        <dbReference type="ChEBI" id="CHEBI:58349"/>
    </ligand>
</feature>
<dbReference type="SUPFAM" id="SSF53927">
    <property type="entry name" value="Cytidine deaminase-like"/>
    <property type="match status" value="1"/>
</dbReference>
<evidence type="ECO:0000313" key="20">
    <source>
        <dbReference type="EMBL" id="MBB3022071.1"/>
    </source>
</evidence>
<dbReference type="InterPro" id="IPR004794">
    <property type="entry name" value="Eubact_RibD"/>
</dbReference>
<evidence type="ECO:0000256" key="17">
    <source>
        <dbReference type="PIRSR" id="PIRSR006769-3"/>
    </source>
</evidence>
<gene>
    <name evidence="20" type="ORF">FHX50_000319</name>
</gene>
<dbReference type="GO" id="GO:0008270">
    <property type="term" value="F:zinc ion binding"/>
    <property type="evidence" value="ECO:0007669"/>
    <property type="project" value="InterPro"/>
</dbReference>
<dbReference type="GO" id="GO:0009231">
    <property type="term" value="P:riboflavin biosynthetic process"/>
    <property type="evidence" value="ECO:0007669"/>
    <property type="project" value="UniProtKB-UniPathway"/>
</dbReference>
<keyword evidence="8 14" id="KW-0862">Zinc</keyword>
<comment type="caution">
    <text evidence="20">The sequence shown here is derived from an EMBL/GenBank/DDBJ whole genome shotgun (WGS) entry which is preliminary data.</text>
</comment>
<dbReference type="PIRSF" id="PIRSF006769">
    <property type="entry name" value="RibD"/>
    <property type="match status" value="1"/>
</dbReference>
<feature type="domain" description="CMP/dCMP-type deaminase" evidence="19">
    <location>
        <begin position="12"/>
        <end position="134"/>
    </location>
</feature>
<dbReference type="PANTHER" id="PTHR38011">
    <property type="entry name" value="DIHYDROFOLATE REDUCTASE FAMILY PROTEIN (AFU_ORTHOLOGUE AFUA_8G06820)"/>
    <property type="match status" value="1"/>
</dbReference>
<evidence type="ECO:0000256" key="14">
    <source>
        <dbReference type="PIRNR" id="PIRNR006769"/>
    </source>
</evidence>
<feature type="binding site" evidence="16">
    <location>
        <position position="215"/>
    </location>
    <ligand>
        <name>substrate</name>
    </ligand>
</feature>
<feature type="binding site" evidence="16">
    <location>
        <position position="201"/>
    </location>
    <ligand>
        <name>NADP(+)</name>
        <dbReference type="ChEBI" id="CHEBI:58349"/>
    </ligand>
</feature>
<dbReference type="Gene3D" id="3.40.430.10">
    <property type="entry name" value="Dihydrofolate Reductase, subunit A"/>
    <property type="match status" value="1"/>
</dbReference>
<dbReference type="InterPro" id="IPR016193">
    <property type="entry name" value="Cytidine_deaminase-like"/>
</dbReference>
<dbReference type="Gene3D" id="3.40.140.10">
    <property type="entry name" value="Cytidine Deaminase, domain 2"/>
    <property type="match status" value="1"/>
</dbReference>
<evidence type="ECO:0000256" key="16">
    <source>
        <dbReference type="PIRSR" id="PIRSR006769-2"/>
    </source>
</evidence>
<keyword evidence="10 14" id="KW-0560">Oxidoreductase</keyword>
<feature type="binding site" evidence="16">
    <location>
        <position position="231"/>
    </location>
    <ligand>
        <name>NADP(+)</name>
        <dbReference type="ChEBI" id="CHEBI:58349"/>
    </ligand>
</feature>
<comment type="catalytic activity">
    <reaction evidence="12 14">
        <text>5-amino-6-(5-phospho-D-ribitylamino)uracil + NADP(+) = 5-amino-6-(5-phospho-D-ribosylamino)uracil + NADPH + H(+)</text>
        <dbReference type="Rhea" id="RHEA:17845"/>
        <dbReference type="ChEBI" id="CHEBI:15378"/>
        <dbReference type="ChEBI" id="CHEBI:57783"/>
        <dbReference type="ChEBI" id="CHEBI:58349"/>
        <dbReference type="ChEBI" id="CHEBI:58421"/>
        <dbReference type="ChEBI" id="CHEBI:58453"/>
        <dbReference type="EC" id="1.1.1.193"/>
    </reaction>
</comment>
<feature type="region of interest" description="Disordered" evidence="18">
    <location>
        <begin position="360"/>
        <end position="382"/>
    </location>
</feature>
<evidence type="ECO:0000256" key="7">
    <source>
        <dbReference type="ARBA" id="ARBA00022723"/>
    </source>
</evidence>
<evidence type="ECO:0000256" key="4">
    <source>
        <dbReference type="ARBA" id="ARBA00005259"/>
    </source>
</evidence>
<dbReference type="SUPFAM" id="SSF53597">
    <property type="entry name" value="Dihydrofolate reductase-like"/>
    <property type="match status" value="1"/>
</dbReference>
<evidence type="ECO:0000256" key="11">
    <source>
        <dbReference type="ARBA" id="ARBA00023268"/>
    </source>
</evidence>
<feature type="binding site" evidence="16">
    <location>
        <position position="238"/>
    </location>
    <ligand>
        <name>substrate</name>
    </ligand>
</feature>
<comment type="pathway">
    <text evidence="2 14">Cofactor biosynthesis; riboflavin biosynthesis; 5-amino-6-(D-ribitylamino)uracil from GTP: step 2/4.</text>
</comment>
<feature type="binding site" evidence="16">
    <location>
        <position position="235"/>
    </location>
    <ligand>
        <name>substrate</name>
    </ligand>
</feature>
<dbReference type="GO" id="GO:0008703">
    <property type="term" value="F:5-amino-6-(5-phosphoribosylamino)uracil reductase activity"/>
    <property type="evidence" value="ECO:0007669"/>
    <property type="project" value="UniProtKB-EC"/>
</dbReference>
<comment type="function">
    <text evidence="1 14">Converts 2,5-diamino-6-(ribosylamino)-4(3h)-pyrimidinone 5'-phosphate into 5-amino-6-(ribosylamino)-2,4(1h,3h)-pyrimidinedione 5'-phosphate.</text>
</comment>
<dbReference type="EC" id="1.1.1.193" evidence="14"/>
<dbReference type="InterPro" id="IPR002125">
    <property type="entry name" value="CMP_dCMP_dom"/>
</dbReference>
<evidence type="ECO:0000256" key="2">
    <source>
        <dbReference type="ARBA" id="ARBA00004882"/>
    </source>
</evidence>
<keyword evidence="11" id="KW-0511">Multifunctional enzyme</keyword>
<evidence type="ECO:0000256" key="15">
    <source>
        <dbReference type="PIRSR" id="PIRSR006769-1"/>
    </source>
</evidence>
<evidence type="ECO:0000256" key="9">
    <source>
        <dbReference type="ARBA" id="ARBA00022857"/>
    </source>
</evidence>
<proteinExistence type="inferred from homology"/>
<evidence type="ECO:0000259" key="19">
    <source>
        <dbReference type="PROSITE" id="PS51747"/>
    </source>
</evidence>
<organism evidence="20 21">
    <name type="scientific">Helcobacillus massiliensis</name>
    <dbReference type="NCBI Taxonomy" id="521392"/>
    <lineage>
        <taxon>Bacteria</taxon>
        <taxon>Bacillati</taxon>
        <taxon>Actinomycetota</taxon>
        <taxon>Actinomycetes</taxon>
        <taxon>Micrococcales</taxon>
        <taxon>Dermabacteraceae</taxon>
        <taxon>Helcobacillus</taxon>
    </lineage>
</organism>
<feature type="binding site" evidence="16">
    <location>
        <position position="185"/>
    </location>
    <ligand>
        <name>NADP(+)</name>
        <dbReference type="ChEBI" id="CHEBI:58349"/>
    </ligand>
</feature>
<evidence type="ECO:0000256" key="3">
    <source>
        <dbReference type="ARBA" id="ARBA00004910"/>
    </source>
</evidence>
<feature type="binding site" evidence="17">
    <location>
        <position position="96"/>
    </location>
    <ligand>
        <name>Zn(2+)</name>
        <dbReference type="ChEBI" id="CHEBI:29105"/>
        <note>catalytic</note>
    </ligand>
</feature>
<keyword evidence="14 20" id="KW-0378">Hydrolase</keyword>
<feature type="binding site" evidence="16">
    <location>
        <position position="199"/>
    </location>
    <ligand>
        <name>NADP(+)</name>
        <dbReference type="ChEBI" id="CHEBI:58349"/>
    </ligand>
</feature>
<dbReference type="PROSITE" id="PS00903">
    <property type="entry name" value="CYT_DCMP_DEAMINASES_1"/>
    <property type="match status" value="1"/>
</dbReference>
<comment type="similarity">
    <text evidence="4 14">In the N-terminal section; belongs to the cytidine and deoxycytidylate deaminase family.</text>
</comment>
<keyword evidence="7 14" id="KW-0479">Metal-binding</keyword>
<dbReference type="EMBL" id="JACHWP010000001">
    <property type="protein sequence ID" value="MBB3022071.1"/>
    <property type="molecule type" value="Genomic_DNA"/>
</dbReference>
<evidence type="ECO:0000256" key="13">
    <source>
        <dbReference type="ARBA" id="ARBA00049886"/>
    </source>
</evidence>
<dbReference type="PANTHER" id="PTHR38011:SF7">
    <property type="entry name" value="2,5-DIAMINO-6-RIBOSYLAMINO-4(3H)-PYRIMIDINONE 5'-PHOSPHATE REDUCTASE"/>
    <property type="match status" value="1"/>
</dbReference>
<reference evidence="20 21" key="1">
    <citation type="submission" date="2020-08" db="EMBL/GenBank/DDBJ databases">
        <title>Sequencing the genomes of 1000 actinobacteria strains.</title>
        <authorList>
            <person name="Klenk H.-P."/>
        </authorList>
    </citation>
    <scope>NUCLEOTIDE SEQUENCE [LARGE SCALE GENOMIC DNA]</scope>
    <source>
        <strain evidence="20 21">DSM 23040</strain>
    </source>
</reference>
<comment type="cofactor">
    <cofactor evidence="14 17">
        <name>Zn(2+)</name>
        <dbReference type="ChEBI" id="CHEBI:29105"/>
    </cofactor>
    <text evidence="14 17">Binds 1 zinc ion.</text>
</comment>
<keyword evidence="9 14" id="KW-0521">NADP</keyword>
<protein>
    <recommendedName>
        <fullName evidence="14">Riboflavin biosynthesis protein RibD</fullName>
    </recommendedName>
    <domain>
        <recommendedName>
            <fullName evidence="14">Diaminohydroxyphosphoribosylaminopyrimidine deaminase</fullName>
            <shortName evidence="14">DRAP deaminase</shortName>
            <ecNumber evidence="14">3.5.4.26</ecNumber>
        </recommendedName>
        <alternativeName>
            <fullName evidence="14">Riboflavin-specific deaminase</fullName>
        </alternativeName>
    </domain>
    <domain>
        <recommendedName>
            <fullName evidence="14">5-amino-6-(5-phosphoribosylamino)uracil reductase</fullName>
            <ecNumber evidence="14">1.1.1.193</ecNumber>
        </recommendedName>
        <alternativeName>
            <fullName evidence="14">HTP reductase</fullName>
        </alternativeName>
    </domain>
</protein>
<dbReference type="RefSeq" id="WP_183373832.1">
    <property type="nucleotide sequence ID" value="NZ_CBCSFZ010000010.1"/>
</dbReference>
<feature type="active site" description="Proton donor" evidence="15">
    <location>
        <position position="61"/>
    </location>
</feature>
<dbReference type="InterPro" id="IPR024072">
    <property type="entry name" value="DHFR-like_dom_sf"/>
</dbReference>
<keyword evidence="21" id="KW-1185">Reference proteome</keyword>